<proteinExistence type="predicted"/>
<dbReference type="InterPro" id="IPR057251">
    <property type="entry name" value="FP_C"/>
</dbReference>
<feature type="compositionally biased region" description="Polar residues" evidence="2">
    <location>
        <begin position="11"/>
        <end position="23"/>
    </location>
</feature>
<reference evidence="4 5" key="1">
    <citation type="submission" date="2024-06" db="EMBL/GenBank/DDBJ databases">
        <title>A chromosome-level genome assembly of beet webworm, Loxostege sticticalis.</title>
        <authorList>
            <person name="Zhang Y."/>
        </authorList>
    </citation>
    <scope>NUCLEOTIDE SEQUENCE [LARGE SCALE GENOMIC DNA]</scope>
    <source>
        <strain evidence="4">AQ028</strain>
        <tissue evidence="4">Male pupae</tissue>
    </source>
</reference>
<evidence type="ECO:0000256" key="1">
    <source>
        <dbReference type="SAM" id="Coils"/>
    </source>
</evidence>
<dbReference type="Pfam" id="PF25298">
    <property type="entry name" value="Baculo_FP_2nd"/>
    <property type="match status" value="1"/>
</dbReference>
<feature type="domain" description="FP protein C-terminal" evidence="3">
    <location>
        <begin position="244"/>
        <end position="295"/>
    </location>
</feature>
<feature type="region of interest" description="Disordered" evidence="2">
    <location>
        <begin position="1"/>
        <end position="23"/>
    </location>
</feature>
<dbReference type="AlphaFoldDB" id="A0ABD0S7L2"/>
<evidence type="ECO:0000313" key="4">
    <source>
        <dbReference type="EMBL" id="KAL0810054.1"/>
    </source>
</evidence>
<dbReference type="EMBL" id="JBEDNZ010000027">
    <property type="protein sequence ID" value="KAL0810054.1"/>
    <property type="molecule type" value="Genomic_DNA"/>
</dbReference>
<gene>
    <name evidence="4" type="ORF">ABMA28_010872</name>
</gene>
<name>A0ABD0S7L2_LOXSC</name>
<protein>
    <recommendedName>
        <fullName evidence="3">FP protein C-terminal domain-containing protein</fullName>
    </recommendedName>
</protein>
<dbReference type="Proteomes" id="UP001549921">
    <property type="component" value="Unassembled WGS sequence"/>
</dbReference>
<sequence length="299" mass="34789">MDQVMDKSVSDSEINVTGTYNKTPPNYVFQRTKRTREEMDDSITDQLADIKANMEKMMTLITTNRTKQVTEFQEINTTLKEIQLSNNNIECSVAFLAAQNEQFKSKIDQLENQLKEDKKYILLLEDKIEDMQRGNRKNNFEMKNVPKKNNETKEDLVEMVINLSHNIGCKIEKLDIKDIYRTRGKNPEKQNTPIVVETGSTLLKSEILKKGKDFNIRNKSKLCAKHLGFKVQEDTPIFLSEHLTQKGSRLFFLARDLAKSNGYKFCWTSYGNVYVRKDEHSPIVIIRSEEQVHQLLLKK</sequence>
<organism evidence="4 5">
    <name type="scientific">Loxostege sticticalis</name>
    <name type="common">Beet webworm moth</name>
    <dbReference type="NCBI Taxonomy" id="481309"/>
    <lineage>
        <taxon>Eukaryota</taxon>
        <taxon>Metazoa</taxon>
        <taxon>Ecdysozoa</taxon>
        <taxon>Arthropoda</taxon>
        <taxon>Hexapoda</taxon>
        <taxon>Insecta</taxon>
        <taxon>Pterygota</taxon>
        <taxon>Neoptera</taxon>
        <taxon>Endopterygota</taxon>
        <taxon>Lepidoptera</taxon>
        <taxon>Glossata</taxon>
        <taxon>Ditrysia</taxon>
        <taxon>Pyraloidea</taxon>
        <taxon>Crambidae</taxon>
        <taxon>Pyraustinae</taxon>
        <taxon>Loxostege</taxon>
    </lineage>
</organism>
<evidence type="ECO:0000259" key="3">
    <source>
        <dbReference type="Pfam" id="PF25298"/>
    </source>
</evidence>
<keyword evidence="1" id="KW-0175">Coiled coil</keyword>
<comment type="caution">
    <text evidence="4">The sequence shown here is derived from an EMBL/GenBank/DDBJ whole genome shotgun (WGS) entry which is preliminary data.</text>
</comment>
<feature type="compositionally biased region" description="Basic and acidic residues" evidence="2">
    <location>
        <begin position="1"/>
        <end position="10"/>
    </location>
</feature>
<evidence type="ECO:0000256" key="2">
    <source>
        <dbReference type="SAM" id="MobiDB-lite"/>
    </source>
</evidence>
<accession>A0ABD0S7L2</accession>
<evidence type="ECO:0000313" key="5">
    <source>
        <dbReference type="Proteomes" id="UP001549921"/>
    </source>
</evidence>
<feature type="coiled-coil region" evidence="1">
    <location>
        <begin position="93"/>
        <end position="127"/>
    </location>
</feature>